<dbReference type="Proteomes" id="UP000215914">
    <property type="component" value="Unassembled WGS sequence"/>
</dbReference>
<evidence type="ECO:0000313" key="1">
    <source>
        <dbReference type="EMBL" id="KAF5791119.1"/>
    </source>
</evidence>
<name>A0A9K3N8R4_HELAN</name>
<comment type="caution">
    <text evidence="1">The sequence shown here is derived from an EMBL/GenBank/DDBJ whole genome shotgun (WGS) entry which is preliminary data.</text>
</comment>
<evidence type="ECO:0000313" key="2">
    <source>
        <dbReference type="Proteomes" id="UP000215914"/>
    </source>
</evidence>
<organism evidence="1 2">
    <name type="scientific">Helianthus annuus</name>
    <name type="common">Common sunflower</name>
    <dbReference type="NCBI Taxonomy" id="4232"/>
    <lineage>
        <taxon>Eukaryota</taxon>
        <taxon>Viridiplantae</taxon>
        <taxon>Streptophyta</taxon>
        <taxon>Embryophyta</taxon>
        <taxon>Tracheophyta</taxon>
        <taxon>Spermatophyta</taxon>
        <taxon>Magnoliopsida</taxon>
        <taxon>eudicotyledons</taxon>
        <taxon>Gunneridae</taxon>
        <taxon>Pentapetalae</taxon>
        <taxon>asterids</taxon>
        <taxon>campanulids</taxon>
        <taxon>Asterales</taxon>
        <taxon>Asteraceae</taxon>
        <taxon>Asteroideae</taxon>
        <taxon>Heliantheae alliance</taxon>
        <taxon>Heliantheae</taxon>
        <taxon>Helianthus</taxon>
    </lineage>
</organism>
<keyword evidence="2" id="KW-1185">Reference proteome</keyword>
<reference evidence="1" key="2">
    <citation type="submission" date="2020-06" db="EMBL/GenBank/DDBJ databases">
        <title>Helianthus annuus Genome sequencing and assembly Release 2.</title>
        <authorList>
            <person name="Gouzy J."/>
            <person name="Langlade N."/>
            <person name="Munos S."/>
        </authorList>
    </citation>
    <scope>NUCLEOTIDE SEQUENCE</scope>
    <source>
        <tissue evidence="1">Leaves</tissue>
    </source>
</reference>
<sequence>MNVTQAEISTNMGMALNIFYVTDAIGNPVDSKVIDSVMDKIGPGYLKVKELPLMYHKKAEHSTDYSSTVLVLYQQC</sequence>
<reference evidence="1" key="1">
    <citation type="journal article" date="2017" name="Nature">
        <title>The sunflower genome provides insights into oil metabolism, flowering and Asterid evolution.</title>
        <authorList>
            <person name="Badouin H."/>
            <person name="Gouzy J."/>
            <person name="Grassa C.J."/>
            <person name="Murat F."/>
            <person name="Staton S.E."/>
            <person name="Cottret L."/>
            <person name="Lelandais-Briere C."/>
            <person name="Owens G.L."/>
            <person name="Carrere S."/>
            <person name="Mayjonade B."/>
            <person name="Legrand L."/>
            <person name="Gill N."/>
            <person name="Kane N.C."/>
            <person name="Bowers J.E."/>
            <person name="Hubner S."/>
            <person name="Bellec A."/>
            <person name="Berard A."/>
            <person name="Berges H."/>
            <person name="Blanchet N."/>
            <person name="Boniface M.C."/>
            <person name="Brunel D."/>
            <person name="Catrice O."/>
            <person name="Chaidir N."/>
            <person name="Claudel C."/>
            <person name="Donnadieu C."/>
            <person name="Faraut T."/>
            <person name="Fievet G."/>
            <person name="Helmstetter N."/>
            <person name="King M."/>
            <person name="Knapp S.J."/>
            <person name="Lai Z."/>
            <person name="Le Paslier M.C."/>
            <person name="Lippi Y."/>
            <person name="Lorenzon L."/>
            <person name="Mandel J.R."/>
            <person name="Marage G."/>
            <person name="Marchand G."/>
            <person name="Marquand E."/>
            <person name="Bret-Mestries E."/>
            <person name="Morien E."/>
            <person name="Nambeesan S."/>
            <person name="Nguyen T."/>
            <person name="Pegot-Espagnet P."/>
            <person name="Pouilly N."/>
            <person name="Raftis F."/>
            <person name="Sallet E."/>
            <person name="Schiex T."/>
            <person name="Thomas J."/>
            <person name="Vandecasteele C."/>
            <person name="Vares D."/>
            <person name="Vear F."/>
            <person name="Vautrin S."/>
            <person name="Crespi M."/>
            <person name="Mangin B."/>
            <person name="Burke J.M."/>
            <person name="Salse J."/>
            <person name="Munos S."/>
            <person name="Vincourt P."/>
            <person name="Rieseberg L.H."/>
            <person name="Langlade N.B."/>
        </authorList>
    </citation>
    <scope>NUCLEOTIDE SEQUENCE</scope>
    <source>
        <tissue evidence="1">Leaves</tissue>
    </source>
</reference>
<accession>A0A9K3N8R4</accession>
<gene>
    <name evidence="1" type="ORF">HanXRQr2_Chr09g0391041</name>
</gene>
<dbReference type="AlphaFoldDB" id="A0A9K3N8R4"/>
<dbReference type="EMBL" id="MNCJ02000324">
    <property type="protein sequence ID" value="KAF5791119.1"/>
    <property type="molecule type" value="Genomic_DNA"/>
</dbReference>
<protein>
    <submittedName>
        <fullName evidence="1">ACT domain-containing protein ACR1-12</fullName>
    </submittedName>
</protein>
<proteinExistence type="predicted"/>
<dbReference type="Gramene" id="mRNA:HanXRQr2_Chr09g0391041">
    <property type="protein sequence ID" value="CDS:HanXRQr2_Chr09g0391041.1"/>
    <property type="gene ID" value="HanXRQr2_Chr09g0391041"/>
</dbReference>